<dbReference type="PROSITE" id="PS00447">
    <property type="entry name" value="DNA_POLYMERASE_A"/>
    <property type="match status" value="1"/>
</dbReference>
<evidence type="ECO:0000259" key="14">
    <source>
        <dbReference type="SMART" id="SM00482"/>
    </source>
</evidence>
<sequence>MSNNKIMLIDGSSLAFRAFFSIVNIDQFKNKAGLHTNALYSFNLMLNTVLEQFKPTHILVAFDKSETTFRNEKYSEYKGGRQKIPSEFREQMPYFRVLLDAYGIEHYEILNYEADDIIGTLASQADKDDEVIVISGDKDLIQLANANTTVYITRKGVSEIEPYTVETINDKYGLTPNQIIDLKGLMGDSSDNYPGVTRIGEKTGIKLLQQFGSIENMYDNLDEIKPSKMKDNIINDQENAFMSKDLATILTDAPIEISIEDIEYKGKDIEALAEFYRNMDFHSFLNNLQTEYSDQLTDEGEELELNQYDRLFIDDIKADYLPKQAVLYYETLEENYHFADLEAVTWLDIEQKKVYTTTADTAFKSELFKAWLASEEHRKITWDSKRDAVITSHFETVLNGIQFDTLIAAYLIDLNNTKDITDVLAVVGLPSIVKNDEAVYGKGVKRAIPEDKDVFEQHLFTKVIALEHLMPELKNRLESLEMMDLYTTIEFPLAKVLADMEIRGVKVNGDELSQMNVEMSERLKEMEEEIYDLAGEKFNINSPKQLGVILFEKLGLPVIKKTKTGYSTAADVLEKLAGKHPIINAILDYRQLAKLQGTYLEGLPPYIKEDGHIHTRFVQTLTQTGRLSSTDPNLQNIPIRMEEGRKIRKAFIPSQENWLMFGADYSQIELRVLAHISKDEHMQQAFIDGEDIHSSTARRVFDIPENEAVTSEHRRQAKAVNFGIVYGISDYGLSQNLNISRKQAKDFIDRYFEQYPGIKRYMEEIVEEAKETGYVSTLFNRRRYLPDIHSSNFNLRSFAERTAMNSPIQGTAADIIKIAMVTLQKAIDDEKLQAQLLLQVHDELILEAPAEEIERLNVLVPEIMENAVELSVPLKVDYNHGSNWYELK</sequence>
<evidence type="ECO:0000256" key="9">
    <source>
        <dbReference type="ARBA" id="ARBA00049244"/>
    </source>
</evidence>
<gene>
    <name evidence="11 15" type="primary">polA</name>
    <name evidence="15" type="ORF">NRE15_00390</name>
</gene>
<dbReference type="SMART" id="SM00475">
    <property type="entry name" value="53EXOc"/>
    <property type="match status" value="1"/>
</dbReference>
<dbReference type="PANTHER" id="PTHR10133">
    <property type="entry name" value="DNA POLYMERASE I"/>
    <property type="match status" value="1"/>
</dbReference>
<dbReference type="InterPro" id="IPR020046">
    <property type="entry name" value="5-3_exonucl_a-hlix_arch_N"/>
</dbReference>
<dbReference type="InterPro" id="IPR002421">
    <property type="entry name" value="5-3_exonuclease"/>
</dbReference>
<dbReference type="SUPFAM" id="SSF88723">
    <property type="entry name" value="PIN domain-like"/>
    <property type="match status" value="1"/>
</dbReference>
<dbReference type="NCBIfam" id="TIGR00593">
    <property type="entry name" value="pola"/>
    <property type="match status" value="1"/>
</dbReference>
<evidence type="ECO:0000256" key="6">
    <source>
        <dbReference type="ARBA" id="ARBA00022932"/>
    </source>
</evidence>
<evidence type="ECO:0000256" key="1">
    <source>
        <dbReference type="ARBA" id="ARBA00007705"/>
    </source>
</evidence>
<dbReference type="InterPro" id="IPR036397">
    <property type="entry name" value="RNaseH_sf"/>
</dbReference>
<evidence type="ECO:0000313" key="15">
    <source>
        <dbReference type="EMBL" id="UUX34164.1"/>
    </source>
</evidence>
<protein>
    <recommendedName>
        <fullName evidence="10 11">DNA polymerase I</fullName>
        <ecNumber evidence="10 11">2.7.7.7</ecNumber>
    </recommendedName>
</protein>
<evidence type="ECO:0000256" key="10">
    <source>
        <dbReference type="NCBIfam" id="TIGR00593"/>
    </source>
</evidence>
<keyword evidence="7 11" id="KW-0238">DNA-binding</keyword>
<dbReference type="InterPro" id="IPR019760">
    <property type="entry name" value="DNA-dir_DNA_pol_A_CS"/>
</dbReference>
<keyword evidence="4 11" id="KW-0235">DNA replication</keyword>
<comment type="catalytic activity">
    <reaction evidence="9 11">
        <text>DNA(n) + a 2'-deoxyribonucleoside 5'-triphosphate = DNA(n+1) + diphosphate</text>
        <dbReference type="Rhea" id="RHEA:22508"/>
        <dbReference type="Rhea" id="RHEA-COMP:17339"/>
        <dbReference type="Rhea" id="RHEA-COMP:17340"/>
        <dbReference type="ChEBI" id="CHEBI:33019"/>
        <dbReference type="ChEBI" id="CHEBI:61560"/>
        <dbReference type="ChEBI" id="CHEBI:173112"/>
        <dbReference type="EC" id="2.7.7.7"/>
    </reaction>
</comment>
<dbReference type="EC" id="2.7.7.7" evidence="10 11"/>
<evidence type="ECO:0000313" key="16">
    <source>
        <dbReference type="Proteomes" id="UP001315967"/>
    </source>
</evidence>
<dbReference type="Gene3D" id="3.40.50.1010">
    <property type="entry name" value="5'-nuclease"/>
    <property type="match status" value="1"/>
</dbReference>
<dbReference type="SUPFAM" id="SSF56672">
    <property type="entry name" value="DNA/RNA polymerases"/>
    <property type="match status" value="1"/>
</dbReference>
<dbReference type="CDD" id="cd06140">
    <property type="entry name" value="DNA_polA_I_Bacillus_like_exo"/>
    <property type="match status" value="1"/>
</dbReference>
<dbReference type="Pfam" id="PF00476">
    <property type="entry name" value="DNA_pol_A"/>
    <property type="match status" value="1"/>
</dbReference>
<dbReference type="SUPFAM" id="SSF53098">
    <property type="entry name" value="Ribonuclease H-like"/>
    <property type="match status" value="1"/>
</dbReference>
<keyword evidence="3 11" id="KW-0548">Nucleotidyltransferase</keyword>
<evidence type="ECO:0000256" key="8">
    <source>
        <dbReference type="ARBA" id="ARBA00023204"/>
    </source>
</evidence>
<dbReference type="NCBIfam" id="NF004397">
    <property type="entry name" value="PRK05755.1"/>
    <property type="match status" value="1"/>
</dbReference>
<dbReference type="Gene3D" id="1.20.1060.10">
    <property type="entry name" value="Taq DNA Polymerase, Chain T, domain 4"/>
    <property type="match status" value="1"/>
</dbReference>
<dbReference type="Gene3D" id="3.30.420.10">
    <property type="entry name" value="Ribonuclease H-like superfamily/Ribonuclease H"/>
    <property type="match status" value="1"/>
</dbReference>
<keyword evidence="11" id="KW-0269">Exonuclease</keyword>
<dbReference type="RefSeq" id="WP_313793667.1">
    <property type="nucleotide sequence ID" value="NZ_CP102453.1"/>
</dbReference>
<dbReference type="SMART" id="SM00279">
    <property type="entry name" value="HhH2"/>
    <property type="match status" value="1"/>
</dbReference>
<dbReference type="SUPFAM" id="SSF47807">
    <property type="entry name" value="5' to 3' exonuclease, C-terminal subdomain"/>
    <property type="match status" value="1"/>
</dbReference>
<comment type="subunit">
    <text evidence="11">Single-chain monomer with multiple functions.</text>
</comment>
<dbReference type="InterPro" id="IPR043502">
    <property type="entry name" value="DNA/RNA_pol_sf"/>
</dbReference>
<comment type="similarity">
    <text evidence="1 11">Belongs to the DNA polymerase type-A family.</text>
</comment>
<dbReference type="Pfam" id="PF22619">
    <property type="entry name" value="DNA_polI_exo1"/>
    <property type="match status" value="1"/>
</dbReference>
<dbReference type="InterPro" id="IPR018320">
    <property type="entry name" value="DNA_polymerase_1"/>
</dbReference>
<dbReference type="InterPro" id="IPR054690">
    <property type="entry name" value="DNA_polI_exonuclease"/>
</dbReference>
<keyword evidence="11" id="KW-0540">Nuclease</keyword>
<proteinExistence type="inferred from homology"/>
<dbReference type="InterPro" id="IPR012337">
    <property type="entry name" value="RNaseH-like_sf"/>
</dbReference>
<dbReference type="Pfam" id="PF02739">
    <property type="entry name" value="5_3_exonuc_N"/>
    <property type="match status" value="1"/>
</dbReference>
<dbReference type="InterPro" id="IPR008918">
    <property type="entry name" value="HhH2"/>
</dbReference>
<keyword evidence="5 11" id="KW-0227">DNA damage</keyword>
<evidence type="ECO:0000256" key="4">
    <source>
        <dbReference type="ARBA" id="ARBA00022705"/>
    </source>
</evidence>
<evidence type="ECO:0000256" key="2">
    <source>
        <dbReference type="ARBA" id="ARBA00022679"/>
    </source>
</evidence>
<evidence type="ECO:0000256" key="12">
    <source>
        <dbReference type="SAM" id="Coils"/>
    </source>
</evidence>
<evidence type="ECO:0000256" key="7">
    <source>
        <dbReference type="ARBA" id="ARBA00023125"/>
    </source>
</evidence>
<accession>A0ABY5P5Z6</accession>
<feature type="coiled-coil region" evidence="12">
    <location>
        <begin position="509"/>
        <end position="536"/>
    </location>
</feature>
<feature type="domain" description="DNA-directed DNA polymerase family A palm" evidence="14">
    <location>
        <begin position="644"/>
        <end position="852"/>
    </location>
</feature>
<dbReference type="EMBL" id="CP102453">
    <property type="protein sequence ID" value="UUX34164.1"/>
    <property type="molecule type" value="Genomic_DNA"/>
</dbReference>
<dbReference type="GO" id="GO:0003887">
    <property type="term" value="F:DNA-directed DNA polymerase activity"/>
    <property type="evidence" value="ECO:0007669"/>
    <property type="project" value="UniProtKB-EC"/>
</dbReference>
<evidence type="ECO:0000256" key="5">
    <source>
        <dbReference type="ARBA" id="ARBA00022763"/>
    </source>
</evidence>
<dbReference type="InterPro" id="IPR002298">
    <property type="entry name" value="DNA_polymerase_A"/>
</dbReference>
<organism evidence="15 16">
    <name type="scientific">Fundicoccus culcitae</name>
    <dbReference type="NCBI Taxonomy" id="2969821"/>
    <lineage>
        <taxon>Bacteria</taxon>
        <taxon>Bacillati</taxon>
        <taxon>Bacillota</taxon>
        <taxon>Bacilli</taxon>
        <taxon>Lactobacillales</taxon>
        <taxon>Aerococcaceae</taxon>
        <taxon>Fundicoccus</taxon>
    </lineage>
</organism>
<dbReference type="InterPro" id="IPR036279">
    <property type="entry name" value="5-3_exonuclease_C_sf"/>
</dbReference>
<dbReference type="Gene3D" id="1.10.150.20">
    <property type="entry name" value="5' to 3' exonuclease, C-terminal subdomain"/>
    <property type="match status" value="2"/>
</dbReference>
<dbReference type="InterPro" id="IPR020045">
    <property type="entry name" value="DNA_polI_H3TH"/>
</dbReference>
<keyword evidence="16" id="KW-1185">Reference proteome</keyword>
<dbReference type="CDD" id="cd09859">
    <property type="entry name" value="PIN_53EXO"/>
    <property type="match status" value="1"/>
</dbReference>
<dbReference type="Proteomes" id="UP001315967">
    <property type="component" value="Chromosome"/>
</dbReference>
<dbReference type="SMART" id="SM00482">
    <property type="entry name" value="POLAc"/>
    <property type="match status" value="1"/>
</dbReference>
<evidence type="ECO:0000256" key="3">
    <source>
        <dbReference type="ARBA" id="ARBA00022695"/>
    </source>
</evidence>
<dbReference type="PRINTS" id="PR00868">
    <property type="entry name" value="DNAPOLI"/>
</dbReference>
<keyword evidence="11" id="KW-0378">Hydrolase</keyword>
<dbReference type="InterPro" id="IPR001098">
    <property type="entry name" value="DNA-dir_DNA_pol_A_palm_dom"/>
</dbReference>
<keyword evidence="6 11" id="KW-0239">DNA-directed DNA polymerase</keyword>
<name>A0ABY5P5Z6_9LACT</name>
<dbReference type="Pfam" id="PF01367">
    <property type="entry name" value="5_3_exonuc"/>
    <property type="match status" value="1"/>
</dbReference>
<dbReference type="InterPro" id="IPR029060">
    <property type="entry name" value="PIN-like_dom_sf"/>
</dbReference>
<keyword evidence="2 11" id="KW-0808">Transferase</keyword>
<dbReference type="Gene3D" id="3.30.70.370">
    <property type="match status" value="1"/>
</dbReference>
<reference evidence="15 16" key="1">
    <citation type="submission" date="2022-08" db="EMBL/GenBank/DDBJ databases">
        <title>Aerococcaceae sp. nov isolated from spoiled eye mask.</title>
        <authorList>
            <person name="Zhou G."/>
            <person name="Xie X.-B."/>
            <person name="Shi Q.-S."/>
            <person name="Wang Y.-S."/>
            <person name="Wen X."/>
            <person name="Peng H."/>
            <person name="Yang X.-J."/>
            <person name="Tao H.-B."/>
            <person name="Huang X.-M."/>
        </authorList>
    </citation>
    <scope>NUCLEOTIDE SEQUENCE [LARGE SCALE GENOMIC DNA]</scope>
    <source>
        <strain evidence="16">DM20194951</strain>
    </source>
</reference>
<dbReference type="PANTHER" id="PTHR10133:SF27">
    <property type="entry name" value="DNA POLYMERASE NU"/>
    <property type="match status" value="1"/>
</dbReference>
<evidence type="ECO:0000259" key="13">
    <source>
        <dbReference type="SMART" id="SM00475"/>
    </source>
</evidence>
<dbReference type="CDD" id="cd09898">
    <property type="entry name" value="H3TH_53EXO"/>
    <property type="match status" value="1"/>
</dbReference>
<evidence type="ECO:0000256" key="11">
    <source>
        <dbReference type="RuleBase" id="RU004460"/>
    </source>
</evidence>
<comment type="function">
    <text evidence="11">In addition to polymerase activity, this DNA polymerase exhibits 5'-3' exonuclease activity.</text>
</comment>
<feature type="domain" description="5'-3' exonuclease" evidence="13">
    <location>
        <begin position="4"/>
        <end position="265"/>
    </location>
</feature>
<dbReference type="CDD" id="cd08637">
    <property type="entry name" value="DNA_pol_A_pol_I_C"/>
    <property type="match status" value="1"/>
</dbReference>
<keyword evidence="8 11" id="KW-0234">DNA repair</keyword>
<keyword evidence="12" id="KW-0175">Coiled coil</keyword>